<proteinExistence type="predicted"/>
<keyword evidence="2" id="KW-1185">Reference proteome</keyword>
<gene>
    <name evidence="1" type="ORF">L9F63_003289</name>
</gene>
<dbReference type="EMBL" id="JASPKZ010007807">
    <property type="protein sequence ID" value="KAJ9582362.1"/>
    <property type="molecule type" value="Genomic_DNA"/>
</dbReference>
<comment type="caution">
    <text evidence="1">The sequence shown here is derived from an EMBL/GenBank/DDBJ whole genome shotgun (WGS) entry which is preliminary data.</text>
</comment>
<dbReference type="InterPro" id="IPR008979">
    <property type="entry name" value="Galactose-bd-like_sf"/>
</dbReference>
<feature type="non-terminal residue" evidence="1">
    <location>
        <position position="1"/>
    </location>
</feature>
<accession>A0AAD7ZLJ0</accession>
<feature type="non-terminal residue" evidence="1">
    <location>
        <position position="87"/>
    </location>
</feature>
<dbReference type="Proteomes" id="UP001233999">
    <property type="component" value="Unassembled WGS sequence"/>
</dbReference>
<organism evidence="1 2">
    <name type="scientific">Diploptera punctata</name>
    <name type="common">Pacific beetle cockroach</name>
    <dbReference type="NCBI Taxonomy" id="6984"/>
    <lineage>
        <taxon>Eukaryota</taxon>
        <taxon>Metazoa</taxon>
        <taxon>Ecdysozoa</taxon>
        <taxon>Arthropoda</taxon>
        <taxon>Hexapoda</taxon>
        <taxon>Insecta</taxon>
        <taxon>Pterygota</taxon>
        <taxon>Neoptera</taxon>
        <taxon>Polyneoptera</taxon>
        <taxon>Dictyoptera</taxon>
        <taxon>Blattodea</taxon>
        <taxon>Blaberoidea</taxon>
        <taxon>Blaberidae</taxon>
        <taxon>Diplopterinae</taxon>
        <taxon>Diploptera</taxon>
    </lineage>
</organism>
<reference evidence="1" key="1">
    <citation type="journal article" date="2023" name="IScience">
        <title>Live-bearing cockroach genome reveals convergent evolutionary mechanisms linked to viviparity in insects and beyond.</title>
        <authorList>
            <person name="Fouks B."/>
            <person name="Harrison M.C."/>
            <person name="Mikhailova A.A."/>
            <person name="Marchal E."/>
            <person name="English S."/>
            <person name="Carruthers M."/>
            <person name="Jennings E.C."/>
            <person name="Chiamaka E.L."/>
            <person name="Frigard R.A."/>
            <person name="Pippel M."/>
            <person name="Attardo G.M."/>
            <person name="Benoit J.B."/>
            <person name="Bornberg-Bauer E."/>
            <person name="Tobe S.S."/>
        </authorList>
    </citation>
    <scope>NUCLEOTIDE SEQUENCE</scope>
    <source>
        <strain evidence="1">Stay&amp;Tobe</strain>
    </source>
</reference>
<name>A0AAD7ZLJ0_DIPPU</name>
<reference evidence="1" key="2">
    <citation type="submission" date="2023-05" db="EMBL/GenBank/DDBJ databases">
        <authorList>
            <person name="Fouks B."/>
        </authorList>
    </citation>
    <scope>NUCLEOTIDE SEQUENCE</scope>
    <source>
        <strain evidence="1">Stay&amp;Tobe</strain>
        <tissue evidence="1">Testes</tissue>
    </source>
</reference>
<dbReference type="AlphaFoldDB" id="A0AAD7ZLJ0"/>
<evidence type="ECO:0000313" key="2">
    <source>
        <dbReference type="Proteomes" id="UP001233999"/>
    </source>
</evidence>
<protein>
    <submittedName>
        <fullName evidence="1">Uncharacterized protein</fullName>
    </submittedName>
</protein>
<dbReference type="SUPFAM" id="SSF49785">
    <property type="entry name" value="Galactose-binding domain-like"/>
    <property type="match status" value="1"/>
</dbReference>
<dbReference type="Gene3D" id="2.60.120.260">
    <property type="entry name" value="Galactose-binding domain-like"/>
    <property type="match status" value="1"/>
</dbReference>
<evidence type="ECO:0000313" key="1">
    <source>
        <dbReference type="EMBL" id="KAJ9582362.1"/>
    </source>
</evidence>
<sequence length="87" mass="9356">WNTRIQCCERIVRVACNMDVAVLLVVLLIHWKGATGALDTSQCIAPLGMESGAIRDEDITASSSFDSGNVGPQFGRIRSLNSVVFSS</sequence>